<organism evidence="2 3">
    <name type="scientific">Rhodocollybia butyracea</name>
    <dbReference type="NCBI Taxonomy" id="206335"/>
    <lineage>
        <taxon>Eukaryota</taxon>
        <taxon>Fungi</taxon>
        <taxon>Dikarya</taxon>
        <taxon>Basidiomycota</taxon>
        <taxon>Agaricomycotina</taxon>
        <taxon>Agaricomycetes</taxon>
        <taxon>Agaricomycetidae</taxon>
        <taxon>Agaricales</taxon>
        <taxon>Marasmiineae</taxon>
        <taxon>Omphalotaceae</taxon>
        <taxon>Rhodocollybia</taxon>
    </lineage>
</organism>
<sequence length="687" mass="75460">MRLGVRVCTVSLLNIKSACLVSSTTAPNFTAMGTSLSTVSVPDWQTACASKFNCTSEGLVNILGEAIFPTCPANGSLPPDVWGISNRACEQSCGIFTQSVDFTSSALTMSTWLLPWLALIAQLPFEANGSINFMSACLSIGSPALAAYSIALTAFNRRYISIAFRKIKDRAQHNSRCRYMVERVDAAAFILRETQQCPMRANQRAGELASLIILDDDNGQQKFWITAEKDLRNTRRGFTQSFLAQVLFAFLAYLISFIAAVHDSLGSPDVGNQFASSTVWSWMFPIVFGYVRVGSQCKVGTIKKALTDHKFIPERDITGKVEYVAQTGLCPNADLHILSDARSGAFSTFRETLPLLPIHQRHASGASQSEIPSLHTRDVCSGSQAPFPHMSRKGSVGRDSQSDYVLAQQGIPKLSPNDFDESPSPLLTWWGFDVRGDERTEGPIFNYARIFTWFTFAGHVQRGFENGISSFRTMFNPSTARDAAIRCRLEPELRAFIPLSSLHQHPHIIHHMFQAALVALFLQWGTTGAAILVAYWTPAVGLGCRSGGYLIYGIAATVSWLMLVFSNLISHEVMQRLEVRDQRGTRGLSALAVIMRITGKTLAIFNAAWLIASGVMEDIGAFQTCWCDTDAFQYHGNGWISVFKDASDLRNVAGGTWIGGFVWSMGVCLAVSAVFAYQVNGERNSLD</sequence>
<comment type="caution">
    <text evidence="2">The sequence shown here is derived from an EMBL/GenBank/DDBJ whole genome shotgun (WGS) entry which is preliminary data.</text>
</comment>
<feature type="transmembrane region" description="Helical" evidence="1">
    <location>
        <begin position="106"/>
        <end position="125"/>
    </location>
</feature>
<dbReference type="EMBL" id="JADNRY010000098">
    <property type="protein sequence ID" value="KAF9065749.1"/>
    <property type="molecule type" value="Genomic_DNA"/>
</dbReference>
<keyword evidence="1" id="KW-0472">Membrane</keyword>
<keyword evidence="1" id="KW-1133">Transmembrane helix</keyword>
<name>A0A9P5U4L8_9AGAR</name>
<dbReference type="OrthoDB" id="3002343at2759"/>
<dbReference type="AlphaFoldDB" id="A0A9P5U4L8"/>
<proteinExistence type="predicted"/>
<feature type="transmembrane region" description="Helical" evidence="1">
    <location>
        <begin position="549"/>
        <end position="569"/>
    </location>
</feature>
<feature type="transmembrane region" description="Helical" evidence="1">
    <location>
        <begin position="131"/>
        <end position="155"/>
    </location>
</feature>
<protein>
    <submittedName>
        <fullName evidence="2">Uncharacterized protein</fullName>
    </submittedName>
</protein>
<reference evidence="2" key="1">
    <citation type="submission" date="2020-11" db="EMBL/GenBank/DDBJ databases">
        <authorList>
            <consortium name="DOE Joint Genome Institute"/>
            <person name="Ahrendt S."/>
            <person name="Riley R."/>
            <person name="Andreopoulos W."/>
            <person name="Labutti K."/>
            <person name="Pangilinan J."/>
            <person name="Ruiz-Duenas F.J."/>
            <person name="Barrasa J.M."/>
            <person name="Sanchez-Garcia M."/>
            <person name="Camarero S."/>
            <person name="Miyauchi S."/>
            <person name="Serrano A."/>
            <person name="Linde D."/>
            <person name="Babiker R."/>
            <person name="Drula E."/>
            <person name="Ayuso-Fernandez I."/>
            <person name="Pacheco R."/>
            <person name="Padilla G."/>
            <person name="Ferreira P."/>
            <person name="Barriuso J."/>
            <person name="Kellner H."/>
            <person name="Castanera R."/>
            <person name="Alfaro M."/>
            <person name="Ramirez L."/>
            <person name="Pisabarro A.G."/>
            <person name="Kuo A."/>
            <person name="Tritt A."/>
            <person name="Lipzen A."/>
            <person name="He G."/>
            <person name="Yan M."/>
            <person name="Ng V."/>
            <person name="Cullen D."/>
            <person name="Martin F."/>
            <person name="Rosso M.-N."/>
            <person name="Henrissat B."/>
            <person name="Hibbett D."/>
            <person name="Martinez A.T."/>
            <person name="Grigoriev I.V."/>
        </authorList>
    </citation>
    <scope>NUCLEOTIDE SEQUENCE</scope>
    <source>
        <strain evidence="2">AH 40177</strain>
    </source>
</reference>
<gene>
    <name evidence="2" type="ORF">BDP27DRAFT_1331516</name>
</gene>
<keyword evidence="1" id="KW-0812">Transmembrane</keyword>
<feature type="transmembrane region" description="Helical" evidence="1">
    <location>
        <begin position="657"/>
        <end position="677"/>
    </location>
</feature>
<dbReference type="Proteomes" id="UP000772434">
    <property type="component" value="Unassembled WGS sequence"/>
</dbReference>
<evidence type="ECO:0000313" key="2">
    <source>
        <dbReference type="EMBL" id="KAF9065749.1"/>
    </source>
</evidence>
<evidence type="ECO:0000256" key="1">
    <source>
        <dbReference type="SAM" id="Phobius"/>
    </source>
</evidence>
<evidence type="ECO:0000313" key="3">
    <source>
        <dbReference type="Proteomes" id="UP000772434"/>
    </source>
</evidence>
<feature type="transmembrane region" description="Helical" evidence="1">
    <location>
        <begin position="515"/>
        <end position="537"/>
    </location>
</feature>
<feature type="transmembrane region" description="Helical" evidence="1">
    <location>
        <begin position="242"/>
        <end position="262"/>
    </location>
</feature>
<feature type="transmembrane region" description="Helical" evidence="1">
    <location>
        <begin position="590"/>
        <end position="612"/>
    </location>
</feature>
<accession>A0A9P5U4L8</accession>
<keyword evidence="3" id="KW-1185">Reference proteome</keyword>
<feature type="transmembrane region" description="Helical" evidence="1">
    <location>
        <begin position="274"/>
        <end position="293"/>
    </location>
</feature>